<dbReference type="AlphaFoldDB" id="A0A939QPP9"/>
<evidence type="ECO:0000313" key="3">
    <source>
        <dbReference type="EMBL" id="MBO3664373.1"/>
    </source>
</evidence>
<reference evidence="2" key="1">
    <citation type="submission" date="2021-03" db="EMBL/GenBank/DDBJ databases">
        <title>Microbacterium sp. nov., a novel actinobacterium isolated from cow dung.</title>
        <authorList>
            <person name="Zhang L."/>
        </authorList>
    </citation>
    <scope>NUCLEOTIDE SEQUENCE</scope>
    <source>
        <strain evidence="2">NEAU-LLB</strain>
    </source>
</reference>
<organism evidence="2 4">
    <name type="scientific">Microbacterium stercoris</name>
    <dbReference type="NCBI Taxonomy" id="2820289"/>
    <lineage>
        <taxon>Bacteria</taxon>
        <taxon>Bacillati</taxon>
        <taxon>Actinomycetota</taxon>
        <taxon>Actinomycetes</taxon>
        <taxon>Micrococcales</taxon>
        <taxon>Microbacteriaceae</taxon>
        <taxon>Microbacterium</taxon>
    </lineage>
</organism>
<evidence type="ECO:0000256" key="1">
    <source>
        <dbReference type="SAM" id="Phobius"/>
    </source>
</evidence>
<feature type="transmembrane region" description="Helical" evidence="1">
    <location>
        <begin position="34"/>
        <end position="52"/>
    </location>
</feature>
<evidence type="ECO:0000313" key="2">
    <source>
        <dbReference type="EMBL" id="MBO3662381.1"/>
    </source>
</evidence>
<evidence type="ECO:0008006" key="5">
    <source>
        <dbReference type="Google" id="ProtNLM"/>
    </source>
</evidence>
<sequence length="93" mass="10432">MRKYLTGTGLIGTLSTGYSMLRSANDQRFTWRSGLAWLSWGITFALTIGTILDIHKASVGREVPQDSPIKGKEKKYFSAIEAEKRAQRLAARR</sequence>
<proteinExistence type="predicted"/>
<name>A0A939QPP9_9MICO</name>
<keyword evidence="1" id="KW-1133">Transmembrane helix</keyword>
<keyword evidence="4" id="KW-1185">Reference proteome</keyword>
<gene>
    <name evidence="2" type="ORF">J5V96_02530</name>
    <name evidence="3" type="ORF">J5V96_12775</name>
</gene>
<protein>
    <recommendedName>
        <fullName evidence="5">NADH:ubiquinone oxidoreductase</fullName>
    </recommendedName>
</protein>
<dbReference type="Proteomes" id="UP000680132">
    <property type="component" value="Unassembled WGS sequence"/>
</dbReference>
<dbReference type="EMBL" id="JAGFOA010000001">
    <property type="protein sequence ID" value="MBO3662381.1"/>
    <property type="molecule type" value="Genomic_DNA"/>
</dbReference>
<evidence type="ECO:0000313" key="4">
    <source>
        <dbReference type="Proteomes" id="UP000680132"/>
    </source>
</evidence>
<comment type="caution">
    <text evidence="2">The sequence shown here is derived from an EMBL/GenBank/DDBJ whole genome shotgun (WGS) entry which is preliminary data.</text>
</comment>
<accession>A0A939QPP9</accession>
<keyword evidence="1" id="KW-0812">Transmembrane</keyword>
<keyword evidence="1" id="KW-0472">Membrane</keyword>
<dbReference type="EMBL" id="JAGFOA010000005">
    <property type="protein sequence ID" value="MBO3664373.1"/>
    <property type="molecule type" value="Genomic_DNA"/>
</dbReference>